<name>A0A1L9UFG4_ASPBC</name>
<evidence type="ECO:0000256" key="1">
    <source>
        <dbReference type="ARBA" id="ARBA00010790"/>
    </source>
</evidence>
<comment type="similarity">
    <text evidence="1 3">Belongs to the GMC oxidoreductase family.</text>
</comment>
<dbReference type="OMA" id="DADWKFQ"/>
<accession>A0A1L9UFG4</accession>
<dbReference type="AlphaFoldDB" id="A0A1L9UFG4"/>
<gene>
    <name evidence="6" type="ORF">ASPBRDRAFT_44564</name>
</gene>
<feature type="binding site" evidence="2">
    <location>
        <begin position="92"/>
        <end position="95"/>
    </location>
    <ligand>
        <name>FAD</name>
        <dbReference type="ChEBI" id="CHEBI:57692"/>
    </ligand>
</feature>
<dbReference type="GO" id="GO:0016614">
    <property type="term" value="F:oxidoreductase activity, acting on CH-OH group of donors"/>
    <property type="evidence" value="ECO:0007669"/>
    <property type="project" value="InterPro"/>
</dbReference>
<dbReference type="PROSITE" id="PS00623">
    <property type="entry name" value="GMC_OXRED_1"/>
    <property type="match status" value="1"/>
</dbReference>
<protein>
    <recommendedName>
        <fullName evidence="4 5">Glucose-methanol-choline oxidoreductase N-terminal domain-containing protein</fullName>
    </recommendedName>
</protein>
<dbReference type="PANTHER" id="PTHR11552:SF210">
    <property type="entry name" value="GLUCOSE-METHANOL-CHOLINE OXIDOREDUCTASE N-TERMINAL DOMAIN-CONTAINING PROTEIN-RELATED"/>
    <property type="match status" value="1"/>
</dbReference>
<dbReference type="Gene3D" id="3.50.50.60">
    <property type="entry name" value="FAD/NAD(P)-binding domain"/>
    <property type="match status" value="1"/>
</dbReference>
<keyword evidence="3" id="KW-0285">Flavoprotein</keyword>
<dbReference type="PANTHER" id="PTHR11552">
    <property type="entry name" value="GLUCOSE-METHANOL-CHOLINE GMC OXIDOREDUCTASE"/>
    <property type="match status" value="1"/>
</dbReference>
<dbReference type="PROSITE" id="PS00624">
    <property type="entry name" value="GMC_OXRED_2"/>
    <property type="match status" value="1"/>
</dbReference>
<dbReference type="SUPFAM" id="SSF54373">
    <property type="entry name" value="FAD-linked reductases, C-terminal domain"/>
    <property type="match status" value="1"/>
</dbReference>
<dbReference type="Proteomes" id="UP000184499">
    <property type="component" value="Unassembled WGS sequence"/>
</dbReference>
<dbReference type="Pfam" id="PF00732">
    <property type="entry name" value="GMC_oxred_N"/>
    <property type="match status" value="1"/>
</dbReference>
<dbReference type="InterPro" id="IPR000172">
    <property type="entry name" value="GMC_OxRdtase_N"/>
</dbReference>
<dbReference type="SUPFAM" id="SSF51905">
    <property type="entry name" value="FAD/NAD(P)-binding domain"/>
    <property type="match status" value="1"/>
</dbReference>
<dbReference type="EMBL" id="KV878686">
    <property type="protein sequence ID" value="OJJ70406.1"/>
    <property type="molecule type" value="Genomic_DNA"/>
</dbReference>
<dbReference type="OrthoDB" id="269227at2759"/>
<dbReference type="InterPro" id="IPR036188">
    <property type="entry name" value="FAD/NAD-bd_sf"/>
</dbReference>
<feature type="binding site" evidence="2">
    <location>
        <position position="232"/>
    </location>
    <ligand>
        <name>FAD</name>
        <dbReference type="ChEBI" id="CHEBI:57692"/>
    </ligand>
</feature>
<evidence type="ECO:0000256" key="3">
    <source>
        <dbReference type="RuleBase" id="RU003968"/>
    </source>
</evidence>
<dbReference type="GeneID" id="93577713"/>
<evidence type="ECO:0000313" key="6">
    <source>
        <dbReference type="EMBL" id="OJJ70406.1"/>
    </source>
</evidence>
<evidence type="ECO:0000259" key="4">
    <source>
        <dbReference type="PROSITE" id="PS00623"/>
    </source>
</evidence>
<organism evidence="6 7">
    <name type="scientific">Aspergillus brasiliensis (strain CBS 101740 / IMI 381727 / IBT 21946)</name>
    <dbReference type="NCBI Taxonomy" id="767769"/>
    <lineage>
        <taxon>Eukaryota</taxon>
        <taxon>Fungi</taxon>
        <taxon>Dikarya</taxon>
        <taxon>Ascomycota</taxon>
        <taxon>Pezizomycotina</taxon>
        <taxon>Eurotiomycetes</taxon>
        <taxon>Eurotiomycetidae</taxon>
        <taxon>Eurotiales</taxon>
        <taxon>Aspergillaceae</taxon>
        <taxon>Aspergillus</taxon>
        <taxon>Aspergillus subgen. Circumdati</taxon>
    </lineage>
</organism>
<dbReference type="Pfam" id="PF05199">
    <property type="entry name" value="GMC_oxred_C"/>
    <property type="match status" value="1"/>
</dbReference>
<proteinExistence type="inferred from homology"/>
<dbReference type="Gene3D" id="3.30.560.10">
    <property type="entry name" value="Glucose Oxidase, domain 3"/>
    <property type="match status" value="1"/>
</dbReference>
<keyword evidence="2 3" id="KW-0274">FAD</keyword>
<evidence type="ECO:0000256" key="2">
    <source>
        <dbReference type="PIRSR" id="PIRSR000137-2"/>
    </source>
</evidence>
<dbReference type="VEuPathDB" id="FungiDB:ASPBRDRAFT_44564"/>
<comment type="cofactor">
    <cofactor evidence="2">
        <name>FAD</name>
        <dbReference type="ChEBI" id="CHEBI:57692"/>
    </cofactor>
</comment>
<dbReference type="RefSeq" id="XP_067477654.1">
    <property type="nucleotide sequence ID" value="XM_067625225.1"/>
</dbReference>
<dbReference type="InterPro" id="IPR007867">
    <property type="entry name" value="GMC_OxRtase_C"/>
</dbReference>
<evidence type="ECO:0000259" key="5">
    <source>
        <dbReference type="PROSITE" id="PS00624"/>
    </source>
</evidence>
<dbReference type="InterPro" id="IPR012132">
    <property type="entry name" value="GMC_OxRdtase"/>
</dbReference>
<feature type="binding site" evidence="2">
    <location>
        <begin position="533"/>
        <end position="534"/>
    </location>
    <ligand>
        <name>FAD</name>
        <dbReference type="ChEBI" id="CHEBI:57692"/>
    </ligand>
</feature>
<feature type="domain" description="Glucose-methanol-choline oxidoreductase N-terminal" evidence="5">
    <location>
        <begin position="270"/>
        <end position="284"/>
    </location>
</feature>
<evidence type="ECO:0000313" key="7">
    <source>
        <dbReference type="Proteomes" id="UP000184499"/>
    </source>
</evidence>
<feature type="domain" description="Glucose-methanol-choline oxidoreductase N-terminal" evidence="4">
    <location>
        <begin position="82"/>
        <end position="105"/>
    </location>
</feature>
<keyword evidence="7" id="KW-1185">Reference proteome</keyword>
<sequence>MAAEYDYVIIGGGTAGLVVASRLSEDPSISVLVLEAGADLTADPRVNIPVFYAALLGSDADWKFRSSPQPGLNGRVIGLNQGKALGGSSSLNAHVFVPPFKGAVDSWETLGNPGWNWSMFKDYLSKAYTSPTVAQDAREGLAIEDWPEVSEAKGLIQTSFGNQTHPIRKAWAELFHSRGQRNAADPFIHSSVGSFSCLASIDSEGRRSNSASAYYKPVELRQNLHVLTNALVEKILFDESKPPRAMGVQYSLDGASKTVQAKSEVILAAGAFQSPKILQLSGVGGADLLEKHGIDVVMDLPGVGQNLQDHMISYTAFQANPEIETKDSLIRQEPEALGQAMQEYTATKSGPLASLGVHTYAYLPLPESDRSALQALLTDHTPESSRRHRATQSYYNIAKTTILDAKQPSAAYLAALGQTNYAKDLTDGTIPAASPGKFVTLGVMLSQPLSRGSVQITSTNPEDPPIIDPGYLSNPLDLEVISRHLLSIKDLAASPQLGKLLEQPLKFRDPACDFQGDLDAAKKYAQDNLVSMWHFAGTCSMLPREKDGVVDSKLKVYGVEGLRVVDASAIPLVSTANLQATVYAFAERAADLIKQDRKGE</sequence>
<reference evidence="7" key="1">
    <citation type="journal article" date="2017" name="Genome Biol.">
        <title>Comparative genomics reveals high biological diversity and specific adaptations in the industrially and medically important fungal genus Aspergillus.</title>
        <authorList>
            <person name="de Vries R.P."/>
            <person name="Riley R."/>
            <person name="Wiebenga A."/>
            <person name="Aguilar-Osorio G."/>
            <person name="Amillis S."/>
            <person name="Uchima C.A."/>
            <person name="Anderluh G."/>
            <person name="Asadollahi M."/>
            <person name="Askin M."/>
            <person name="Barry K."/>
            <person name="Battaglia E."/>
            <person name="Bayram O."/>
            <person name="Benocci T."/>
            <person name="Braus-Stromeyer S.A."/>
            <person name="Caldana C."/>
            <person name="Canovas D."/>
            <person name="Cerqueira G.C."/>
            <person name="Chen F."/>
            <person name="Chen W."/>
            <person name="Choi C."/>
            <person name="Clum A."/>
            <person name="Dos Santos R.A."/>
            <person name="Damasio A.R."/>
            <person name="Diallinas G."/>
            <person name="Emri T."/>
            <person name="Fekete E."/>
            <person name="Flipphi M."/>
            <person name="Freyberg S."/>
            <person name="Gallo A."/>
            <person name="Gournas C."/>
            <person name="Habgood R."/>
            <person name="Hainaut M."/>
            <person name="Harispe M.L."/>
            <person name="Henrissat B."/>
            <person name="Hilden K.S."/>
            <person name="Hope R."/>
            <person name="Hossain A."/>
            <person name="Karabika E."/>
            <person name="Karaffa L."/>
            <person name="Karanyi Z."/>
            <person name="Krasevec N."/>
            <person name="Kuo A."/>
            <person name="Kusch H."/>
            <person name="LaButti K."/>
            <person name="Lagendijk E.L."/>
            <person name="Lapidus A."/>
            <person name="Levasseur A."/>
            <person name="Lindquist E."/>
            <person name="Lipzen A."/>
            <person name="Logrieco A.F."/>
            <person name="MacCabe A."/>
            <person name="Maekelae M.R."/>
            <person name="Malavazi I."/>
            <person name="Melin P."/>
            <person name="Meyer V."/>
            <person name="Mielnichuk N."/>
            <person name="Miskei M."/>
            <person name="Molnar A.P."/>
            <person name="Mule G."/>
            <person name="Ngan C.Y."/>
            <person name="Orejas M."/>
            <person name="Orosz E."/>
            <person name="Ouedraogo J.P."/>
            <person name="Overkamp K.M."/>
            <person name="Park H.-S."/>
            <person name="Perrone G."/>
            <person name="Piumi F."/>
            <person name="Punt P.J."/>
            <person name="Ram A.F."/>
            <person name="Ramon A."/>
            <person name="Rauscher S."/>
            <person name="Record E."/>
            <person name="Riano-Pachon D.M."/>
            <person name="Robert V."/>
            <person name="Roehrig J."/>
            <person name="Ruller R."/>
            <person name="Salamov A."/>
            <person name="Salih N.S."/>
            <person name="Samson R.A."/>
            <person name="Sandor E."/>
            <person name="Sanguinetti M."/>
            <person name="Schuetze T."/>
            <person name="Sepcic K."/>
            <person name="Shelest E."/>
            <person name="Sherlock G."/>
            <person name="Sophianopoulou V."/>
            <person name="Squina F.M."/>
            <person name="Sun H."/>
            <person name="Susca A."/>
            <person name="Todd R.B."/>
            <person name="Tsang A."/>
            <person name="Unkles S.E."/>
            <person name="van de Wiele N."/>
            <person name="van Rossen-Uffink D."/>
            <person name="Oliveira J.V."/>
            <person name="Vesth T.C."/>
            <person name="Visser J."/>
            <person name="Yu J.-H."/>
            <person name="Zhou M."/>
            <person name="Andersen M.R."/>
            <person name="Archer D.B."/>
            <person name="Baker S.E."/>
            <person name="Benoit I."/>
            <person name="Brakhage A.A."/>
            <person name="Braus G.H."/>
            <person name="Fischer R."/>
            <person name="Frisvad J.C."/>
            <person name="Goldman G.H."/>
            <person name="Houbraken J."/>
            <person name="Oakley B."/>
            <person name="Pocsi I."/>
            <person name="Scazzocchio C."/>
            <person name="Seiboth B."/>
            <person name="vanKuyk P.A."/>
            <person name="Wortman J."/>
            <person name="Dyer P.S."/>
            <person name="Grigoriev I.V."/>
        </authorList>
    </citation>
    <scope>NUCLEOTIDE SEQUENCE [LARGE SCALE GENOMIC DNA]</scope>
    <source>
        <strain evidence="7">CBS 101740 / IMI 381727 / IBT 21946</strain>
    </source>
</reference>
<dbReference type="GO" id="GO:0050660">
    <property type="term" value="F:flavin adenine dinucleotide binding"/>
    <property type="evidence" value="ECO:0007669"/>
    <property type="project" value="InterPro"/>
</dbReference>
<dbReference type="STRING" id="767769.A0A1L9UFG4"/>
<dbReference type="PIRSF" id="PIRSF000137">
    <property type="entry name" value="Alcohol_oxidase"/>
    <property type="match status" value="1"/>
</dbReference>